<gene>
    <name evidence="2" type="ORF">EZS28_014262</name>
</gene>
<evidence type="ECO:0000256" key="1">
    <source>
        <dbReference type="SAM" id="MobiDB-lite"/>
    </source>
</evidence>
<dbReference type="AlphaFoldDB" id="A0A5J4W6W1"/>
<accession>A0A5J4W6W1</accession>
<evidence type="ECO:0000313" key="3">
    <source>
        <dbReference type="Proteomes" id="UP000324800"/>
    </source>
</evidence>
<protein>
    <submittedName>
        <fullName evidence="2">Uncharacterized protein</fullName>
    </submittedName>
</protein>
<feature type="non-terminal residue" evidence="2">
    <location>
        <position position="148"/>
    </location>
</feature>
<sequence>MGWPFQKLQKKECNTNPISPANVRQTGTHIKHRTTQILQRKTRCRSLHSRNRRLRTHSARTWRWTSWILTKQQQHKKRYAKRDISSTGALGQTPRIRYVENQFLRRRTVRRASGRSQTTRKSSHGLGNAQKTAETQQPTSATDARLQS</sequence>
<dbReference type="Proteomes" id="UP000324800">
    <property type="component" value="Unassembled WGS sequence"/>
</dbReference>
<name>A0A5J4W6W1_9EUKA</name>
<evidence type="ECO:0000313" key="2">
    <source>
        <dbReference type="EMBL" id="KAA6390209.1"/>
    </source>
</evidence>
<dbReference type="EMBL" id="SNRW01003301">
    <property type="protein sequence ID" value="KAA6390209.1"/>
    <property type="molecule type" value="Genomic_DNA"/>
</dbReference>
<feature type="region of interest" description="Disordered" evidence="1">
    <location>
        <begin position="101"/>
        <end position="148"/>
    </location>
</feature>
<organism evidence="2 3">
    <name type="scientific">Streblomastix strix</name>
    <dbReference type="NCBI Taxonomy" id="222440"/>
    <lineage>
        <taxon>Eukaryota</taxon>
        <taxon>Metamonada</taxon>
        <taxon>Preaxostyla</taxon>
        <taxon>Oxymonadida</taxon>
        <taxon>Streblomastigidae</taxon>
        <taxon>Streblomastix</taxon>
    </lineage>
</organism>
<reference evidence="2 3" key="1">
    <citation type="submission" date="2019-03" db="EMBL/GenBank/DDBJ databases">
        <title>Single cell metagenomics reveals metabolic interactions within the superorganism composed of flagellate Streblomastix strix and complex community of Bacteroidetes bacteria on its surface.</title>
        <authorList>
            <person name="Treitli S.C."/>
            <person name="Kolisko M."/>
            <person name="Husnik F."/>
            <person name="Keeling P."/>
            <person name="Hampl V."/>
        </authorList>
    </citation>
    <scope>NUCLEOTIDE SEQUENCE [LARGE SCALE GENOMIC DNA]</scope>
    <source>
        <strain evidence="2">ST1C</strain>
    </source>
</reference>
<proteinExistence type="predicted"/>
<feature type="compositionally biased region" description="Basic residues" evidence="1">
    <location>
        <begin position="104"/>
        <end position="113"/>
    </location>
</feature>
<comment type="caution">
    <text evidence="2">The sequence shown here is derived from an EMBL/GenBank/DDBJ whole genome shotgun (WGS) entry which is preliminary data.</text>
</comment>
<feature type="compositionally biased region" description="Polar residues" evidence="1">
    <location>
        <begin position="129"/>
        <end position="148"/>
    </location>
</feature>